<accession>A0A1C7M3V4</accession>
<dbReference type="GO" id="GO:0016491">
    <property type="term" value="F:oxidoreductase activity"/>
    <property type="evidence" value="ECO:0007669"/>
    <property type="project" value="UniProtKB-KW"/>
</dbReference>
<evidence type="ECO:0000256" key="1">
    <source>
        <dbReference type="ARBA" id="ARBA00006484"/>
    </source>
</evidence>
<dbReference type="AlphaFoldDB" id="A0A1C7M3V4"/>
<comment type="caution">
    <text evidence="5">The sequence shown here is derived from an EMBL/GenBank/DDBJ whole genome shotgun (WGS) entry which is preliminary data.</text>
</comment>
<evidence type="ECO:0000313" key="5">
    <source>
        <dbReference type="EMBL" id="OBZ71595.1"/>
    </source>
</evidence>
<keyword evidence="2" id="KW-0521">NADP</keyword>
<feature type="region of interest" description="Disordered" evidence="4">
    <location>
        <begin position="337"/>
        <end position="372"/>
    </location>
</feature>
<dbReference type="PANTHER" id="PTHR43669">
    <property type="entry name" value="5-KETO-D-GLUCONATE 5-REDUCTASE"/>
    <property type="match status" value="1"/>
</dbReference>
<feature type="compositionally biased region" description="Low complexity" evidence="4">
    <location>
        <begin position="351"/>
        <end position="367"/>
    </location>
</feature>
<organism evidence="5 6">
    <name type="scientific">Grifola frondosa</name>
    <name type="common">Maitake</name>
    <name type="synonym">Polyporus frondosus</name>
    <dbReference type="NCBI Taxonomy" id="5627"/>
    <lineage>
        <taxon>Eukaryota</taxon>
        <taxon>Fungi</taxon>
        <taxon>Dikarya</taxon>
        <taxon>Basidiomycota</taxon>
        <taxon>Agaricomycotina</taxon>
        <taxon>Agaricomycetes</taxon>
        <taxon>Polyporales</taxon>
        <taxon>Grifolaceae</taxon>
        <taxon>Grifola</taxon>
    </lineage>
</organism>
<dbReference type="PRINTS" id="PR00081">
    <property type="entry name" value="GDHRDH"/>
</dbReference>
<reference evidence="5 6" key="1">
    <citation type="submission" date="2016-03" db="EMBL/GenBank/DDBJ databases">
        <title>Whole genome sequencing of Grifola frondosa 9006-11.</title>
        <authorList>
            <person name="Min B."/>
            <person name="Park H."/>
            <person name="Kim J.-G."/>
            <person name="Cho H."/>
            <person name="Oh Y.-L."/>
            <person name="Kong W.-S."/>
            <person name="Choi I.-G."/>
        </authorList>
    </citation>
    <scope>NUCLEOTIDE SEQUENCE [LARGE SCALE GENOMIC DNA]</scope>
    <source>
        <strain evidence="5 6">9006-11</strain>
    </source>
</reference>
<dbReference type="PROSITE" id="PS00061">
    <property type="entry name" value="ADH_SHORT"/>
    <property type="match status" value="1"/>
</dbReference>
<evidence type="ECO:0000256" key="2">
    <source>
        <dbReference type="ARBA" id="ARBA00022857"/>
    </source>
</evidence>
<dbReference type="PANTHER" id="PTHR43669:SF3">
    <property type="entry name" value="ALCOHOL DEHYDROGENASE, PUTATIVE (AFU_ORTHOLOGUE AFUA_3G03445)-RELATED"/>
    <property type="match status" value="1"/>
</dbReference>
<name>A0A1C7M3V4_GRIFR</name>
<dbReference type="CDD" id="cd05233">
    <property type="entry name" value="SDR_c"/>
    <property type="match status" value="1"/>
</dbReference>
<dbReference type="OrthoDB" id="1933717at2759"/>
<dbReference type="InterPro" id="IPR020904">
    <property type="entry name" value="Sc_DH/Rdtase_CS"/>
</dbReference>
<dbReference type="Proteomes" id="UP000092993">
    <property type="component" value="Unassembled WGS sequence"/>
</dbReference>
<proteinExistence type="inferred from homology"/>
<protein>
    <submittedName>
        <fullName evidence="5">Glucose 1-dehydrogenase 3</fullName>
    </submittedName>
</protein>
<evidence type="ECO:0000256" key="4">
    <source>
        <dbReference type="SAM" id="MobiDB-lite"/>
    </source>
</evidence>
<dbReference type="InterPro" id="IPR036291">
    <property type="entry name" value="NAD(P)-bd_dom_sf"/>
</dbReference>
<dbReference type="FunFam" id="3.40.50.720:FF:000084">
    <property type="entry name" value="Short-chain dehydrogenase reductase"/>
    <property type="match status" value="1"/>
</dbReference>
<keyword evidence="3" id="KW-0560">Oxidoreductase</keyword>
<dbReference type="STRING" id="5627.A0A1C7M3V4"/>
<keyword evidence="6" id="KW-1185">Reference proteome</keyword>
<sequence>MITWHHAREDLSIHKGVWPPITGPTGLLRRTTTRVFIMSKVAIITGASSGIGRATAFSLSRDGWSIVLFARRLEKLQETQKMCEDPFKCFIVQGDVSSEEDVLRLFRETVEHFGRLDLLFNNAGVLPPELPIEDLPLSAFQNVVNINLTGVFLCTREAIKVFKSQSPQGGRIINNGSISAYTPRPHLSPYAATKHAVLGMTKSTSLEGRKYNIACTQVDIGNASSEMANGLHSAAVQQADGRLVQEPMIEAKYVADTITHIASLPLEVTVLTFNIMPTSIPMTSLIPLVQRGLRPTHVFRAARPACRTRVIHQTSVALKKHQKGAASEDDDLFGVAPEEDSLFGAGPASESTSSIDVTPTPTPSSSTGKDSVVRLNQYNELVQRLKDHTGSKPPPGGEQIPTSIWHHLFDLATTAEQLEQVADSFPRWRDKRRVFRPATAERFARRCEELHCPQLALKVFSDHSKYGLDLTLPAARRLLHALHQEHPLQDCIMLAALYRVYNLPPVSSDLVSCTLLVVACYTHPSPHARVVADEMVPHLRQLLESSKGPYTLKMTNGAPAEKEEKWMLRALYNVKAQLQKTGHEYRWLDKWMGNNLQAS</sequence>
<gene>
    <name evidence="5" type="primary">gdhIII</name>
    <name evidence="5" type="ORF">A0H81_08569</name>
</gene>
<dbReference type="SUPFAM" id="SSF51735">
    <property type="entry name" value="NAD(P)-binding Rossmann-fold domains"/>
    <property type="match status" value="1"/>
</dbReference>
<dbReference type="EMBL" id="LUGG01000011">
    <property type="protein sequence ID" value="OBZ71595.1"/>
    <property type="molecule type" value="Genomic_DNA"/>
</dbReference>
<dbReference type="Gene3D" id="3.40.50.720">
    <property type="entry name" value="NAD(P)-binding Rossmann-like Domain"/>
    <property type="match status" value="1"/>
</dbReference>
<comment type="similarity">
    <text evidence="1">Belongs to the short-chain dehydrogenases/reductases (SDR) family.</text>
</comment>
<evidence type="ECO:0000256" key="3">
    <source>
        <dbReference type="ARBA" id="ARBA00023002"/>
    </source>
</evidence>
<evidence type="ECO:0000313" key="6">
    <source>
        <dbReference type="Proteomes" id="UP000092993"/>
    </source>
</evidence>
<dbReference type="PRINTS" id="PR00080">
    <property type="entry name" value="SDRFAMILY"/>
</dbReference>
<dbReference type="InterPro" id="IPR002347">
    <property type="entry name" value="SDR_fam"/>
</dbReference>
<dbReference type="Pfam" id="PF00106">
    <property type="entry name" value="adh_short"/>
    <property type="match status" value="1"/>
</dbReference>